<evidence type="ECO:0000256" key="8">
    <source>
        <dbReference type="PROSITE-ProRule" id="PRU00283"/>
    </source>
</evidence>
<keyword evidence="3 8" id="KW-0547">Nucleotide-binding</keyword>
<keyword evidence="6 8" id="KW-0505">Motor protein</keyword>
<keyword evidence="5 10" id="KW-0175">Coiled coil</keyword>
<keyword evidence="4 8" id="KW-0067">ATP-binding</keyword>
<feature type="coiled-coil region" evidence="10">
    <location>
        <begin position="557"/>
        <end position="584"/>
    </location>
</feature>
<feature type="region of interest" description="Disordered" evidence="11">
    <location>
        <begin position="760"/>
        <end position="797"/>
    </location>
</feature>
<dbReference type="OMA" id="HEECRAV"/>
<dbReference type="PRINTS" id="PR00380">
    <property type="entry name" value="KINESINHEAVY"/>
</dbReference>
<dbReference type="InterPro" id="IPR036961">
    <property type="entry name" value="Kinesin_motor_dom_sf"/>
</dbReference>
<evidence type="ECO:0000256" key="2">
    <source>
        <dbReference type="ARBA" id="ARBA00022701"/>
    </source>
</evidence>
<reference evidence="13" key="1">
    <citation type="journal article" date="2016" name="Cytoskeleton">
        <title>Transcriptome analysis reveals a diverse family of kinesins essential for spermatogenesis in the fern Marsilea.</title>
        <authorList>
            <person name="Tomei E.J."/>
            <person name="Wolniak S.M."/>
        </authorList>
    </citation>
    <scope>NUCLEOTIDE SEQUENCE</scope>
</reference>
<evidence type="ECO:0000256" key="5">
    <source>
        <dbReference type="ARBA" id="ARBA00023054"/>
    </source>
</evidence>
<feature type="domain" description="Kinesin motor" evidence="12">
    <location>
        <begin position="203"/>
        <end position="533"/>
    </location>
</feature>
<evidence type="ECO:0000256" key="7">
    <source>
        <dbReference type="ARBA" id="ARBA00060769"/>
    </source>
</evidence>
<dbReference type="Pfam" id="PF00225">
    <property type="entry name" value="Kinesin"/>
    <property type="match status" value="1"/>
</dbReference>
<dbReference type="PANTHER" id="PTHR47968:SF13">
    <property type="entry name" value="KINESIN-LIKE PROTEIN KIF19 ISOFORM X1"/>
    <property type="match status" value="1"/>
</dbReference>
<dbReference type="GO" id="GO:0008017">
    <property type="term" value="F:microtubule binding"/>
    <property type="evidence" value="ECO:0007669"/>
    <property type="project" value="InterPro"/>
</dbReference>
<evidence type="ECO:0000256" key="11">
    <source>
        <dbReference type="SAM" id="MobiDB-lite"/>
    </source>
</evidence>
<dbReference type="GO" id="GO:0005874">
    <property type="term" value="C:microtubule"/>
    <property type="evidence" value="ECO:0007669"/>
    <property type="project" value="UniProtKB-KW"/>
</dbReference>
<dbReference type="GO" id="GO:0003777">
    <property type="term" value="F:microtubule motor activity"/>
    <property type="evidence" value="ECO:0007669"/>
    <property type="project" value="InterPro"/>
</dbReference>
<protein>
    <recommendedName>
        <fullName evidence="9">Kinesin-like protein</fullName>
    </recommendedName>
</protein>
<dbReference type="PANTHER" id="PTHR47968">
    <property type="entry name" value="CENTROMERE PROTEIN E"/>
    <property type="match status" value="1"/>
</dbReference>
<feature type="compositionally biased region" description="Polar residues" evidence="11">
    <location>
        <begin position="762"/>
        <end position="774"/>
    </location>
</feature>
<proteinExistence type="evidence at transcript level"/>
<comment type="similarity">
    <text evidence="7">Belongs to the TRAFAC class myosin-kinesin ATPase superfamily. Kinesin family. KIN-8 subfamily.</text>
</comment>
<evidence type="ECO:0000256" key="9">
    <source>
        <dbReference type="RuleBase" id="RU000394"/>
    </source>
</evidence>
<feature type="binding site" evidence="8">
    <location>
        <begin position="295"/>
        <end position="302"/>
    </location>
    <ligand>
        <name>ATP</name>
        <dbReference type="ChEBI" id="CHEBI:30616"/>
    </ligand>
</feature>
<dbReference type="InterPro" id="IPR019821">
    <property type="entry name" value="Kinesin_motor_CS"/>
</dbReference>
<dbReference type="InterPro" id="IPR027640">
    <property type="entry name" value="Kinesin-like_fam"/>
</dbReference>
<dbReference type="SUPFAM" id="SSF52540">
    <property type="entry name" value="P-loop containing nucleoside triphosphate hydrolases"/>
    <property type="match status" value="1"/>
</dbReference>
<keyword evidence="1" id="KW-0934">Plastid</keyword>
<dbReference type="Gene3D" id="3.40.850.10">
    <property type="entry name" value="Kinesin motor domain"/>
    <property type="match status" value="1"/>
</dbReference>
<evidence type="ECO:0000313" key="13">
    <source>
        <dbReference type="EMBL" id="AMS24230.1"/>
    </source>
</evidence>
<sequence length="898" mass="97333">MPTPTNPRPSSASPVPTGTEKIHTDTDVGGLAAKALSSRHRRTSTHLFSLRRAIHGASLAPPLYEQDENLHLADPGLHPSSLKNADSDGGNIVDKMFHNLQTPAPSSGHRTRSGGNACSPQILGVSNWNKEGNGAGYNLTATSRAISKLAYSCPKPAANSTMGLIDGAQAGDCGQTEMKFRKRTYRDELDTVREDGDVPAGSRIMVYVRMRPLSKAEKESGARSCVRVVNKKDVYLTEFASETDYLRLKRLKGRHFVFDAAFNDSSNQQEVYNTSAAELVEGVLQGRNGSVFCYGATGAGKTHTMLGTTQNPGVMVLALKDLFNKLRQRCREGDYVVRLSYLEVYNESVRDLLSPGRPLVLREDSKQGIIAAGLTQYTAYSADEVMSLLHQGNQNRTTEPTRVNETSSRSHAILQVVVEYKVRNDSHYVCRTGKLSLIDLAGSERALATDQRTIRSLEGANINRSLLALSSCINALVEGKRHIPFRNSKLTQLLKDSLGGACQTSMIANISPSTLSFGETQNTLHWADRAKQIRTKGCDANEEIQIPESEKDQAKLLLEVQKENQQLRMQLARMQQKLLSVESNAMMTARQSPAMTPPPSSASGFVCRTPLSESRTAARHEECRAVEEALRKKIQIMEKERETARREVAALEAQLSATVSNLKREHNLELHRKDDFIRTLCSLTQQKPLSAVVAAGELDIGELPSFVALGTAGTAKPTTKRASLAGGPTARAAAARSLSAAMNGGSRRMTMGGACVPPPASCLTQASKPSQTGGTKRPSGGSVPGTPNTSMRTTRRTKLQQDDLMDVENVIMTTQKQQNVGGRRVTKIPAPPPSAAPKTPISSSKAAALKKRTFWDITNANSPSAPVGRCTRSNTTATPSMLLQPGFLGGGRRRILQN</sequence>
<feature type="region of interest" description="Disordered" evidence="11">
    <location>
        <begin position="1"/>
        <end position="26"/>
    </location>
</feature>
<keyword evidence="1" id="KW-0150">Chloroplast</keyword>
<keyword evidence="2 9" id="KW-0493">Microtubule</keyword>
<dbReference type="SMART" id="SM00129">
    <property type="entry name" value="KISc"/>
    <property type="match status" value="1"/>
</dbReference>
<organism evidence="13">
    <name type="scientific">Marsilea vestita</name>
    <name type="common">Hairy water-clover</name>
    <dbReference type="NCBI Taxonomy" id="59764"/>
    <lineage>
        <taxon>Eukaryota</taxon>
        <taxon>Viridiplantae</taxon>
        <taxon>Streptophyta</taxon>
        <taxon>Embryophyta</taxon>
        <taxon>Tracheophyta</taxon>
        <taxon>Polypodiopsida</taxon>
        <taxon>Polypodiidae</taxon>
        <taxon>Salviniales</taxon>
        <taxon>Marsileaceae</taxon>
        <taxon>Marsilea</taxon>
    </lineage>
</organism>
<name>A0A142KWB0_MARVE</name>
<dbReference type="GO" id="GO:0007018">
    <property type="term" value="P:microtubule-based movement"/>
    <property type="evidence" value="ECO:0007669"/>
    <property type="project" value="InterPro"/>
</dbReference>
<dbReference type="InterPro" id="IPR027417">
    <property type="entry name" value="P-loop_NTPase"/>
</dbReference>
<dbReference type="GO" id="GO:0005524">
    <property type="term" value="F:ATP binding"/>
    <property type="evidence" value="ECO:0007669"/>
    <property type="project" value="UniProtKB-UniRule"/>
</dbReference>
<evidence type="ECO:0000256" key="6">
    <source>
        <dbReference type="ARBA" id="ARBA00023175"/>
    </source>
</evidence>
<feature type="region of interest" description="Disordered" evidence="11">
    <location>
        <begin position="816"/>
        <end position="843"/>
    </location>
</feature>
<dbReference type="EMBL" id="KT986256">
    <property type="protein sequence ID" value="AMS24230.1"/>
    <property type="molecule type" value="mRNA"/>
</dbReference>
<evidence type="ECO:0000256" key="1">
    <source>
        <dbReference type="ARBA" id="ARBA00022528"/>
    </source>
</evidence>
<dbReference type="PROSITE" id="PS50067">
    <property type="entry name" value="KINESIN_MOTOR_2"/>
    <property type="match status" value="1"/>
</dbReference>
<evidence type="ECO:0000259" key="12">
    <source>
        <dbReference type="PROSITE" id="PS50067"/>
    </source>
</evidence>
<dbReference type="PROSITE" id="PS00411">
    <property type="entry name" value="KINESIN_MOTOR_1"/>
    <property type="match status" value="1"/>
</dbReference>
<feature type="coiled-coil region" evidence="10">
    <location>
        <begin position="620"/>
        <end position="661"/>
    </location>
</feature>
<accession>A0A142KWB0</accession>
<dbReference type="InterPro" id="IPR001752">
    <property type="entry name" value="Kinesin_motor_dom"/>
</dbReference>
<evidence type="ECO:0000256" key="4">
    <source>
        <dbReference type="ARBA" id="ARBA00022840"/>
    </source>
</evidence>
<evidence type="ECO:0000256" key="10">
    <source>
        <dbReference type="SAM" id="Coils"/>
    </source>
</evidence>
<evidence type="ECO:0000256" key="3">
    <source>
        <dbReference type="ARBA" id="ARBA00022741"/>
    </source>
</evidence>
<dbReference type="FunFam" id="3.40.850.10:FF:000054">
    <property type="entry name" value="Kinesin-like protein"/>
    <property type="match status" value="1"/>
</dbReference>
<dbReference type="AlphaFoldDB" id="A0A142KWB0"/>